<dbReference type="RefSeq" id="XP_047763576.1">
    <property type="nucleotide sequence ID" value="XM_047906368.1"/>
</dbReference>
<dbReference type="OrthoDB" id="3640265at2759"/>
<gene>
    <name evidence="2" type="ORF">CLAFUR5_07220</name>
</gene>
<evidence type="ECO:0000313" key="2">
    <source>
        <dbReference type="EMBL" id="UJO19210.1"/>
    </source>
</evidence>
<dbReference type="Pfam" id="PF00856">
    <property type="entry name" value="SET"/>
    <property type="match status" value="1"/>
</dbReference>
<dbReference type="PROSITE" id="PS50280">
    <property type="entry name" value="SET"/>
    <property type="match status" value="1"/>
</dbReference>
<dbReference type="SMART" id="SM00317">
    <property type="entry name" value="SET"/>
    <property type="match status" value="1"/>
</dbReference>
<dbReference type="InterPro" id="IPR001214">
    <property type="entry name" value="SET_dom"/>
</dbReference>
<dbReference type="Proteomes" id="UP000756132">
    <property type="component" value="Chromosome 6"/>
</dbReference>
<dbReference type="Gene3D" id="2.170.270.10">
    <property type="entry name" value="SET domain"/>
    <property type="match status" value="1"/>
</dbReference>
<dbReference type="SUPFAM" id="SSF82199">
    <property type="entry name" value="SET domain"/>
    <property type="match status" value="1"/>
</dbReference>
<sequence length="440" mass="50272">MAESYEIRLTAEKGYGVFATKDIEAGTVILTDAKIMRIRSTWYKPARTRHILKAFSKLSRLDKDHFMKLHDTESEKKTVRGIFHTNSFGDEETSWVYLSISRFNHACTPNADVGLDGSEQDCVRATALISAGDGITISYRPDICELWPRAQRRMILEDWGFICRCSACDRTDYEVKLSDARRKIVWALYWRKDFIEPVDYSLFEDFSYDQYESAVNLVQRARTKTPTAKTSVAHHLLLAYALEAEGVEKGMFTNAYHNAAEALLHDLKQVNDNVFLLQYALNVRSWMLKAIQYSSDHYGPHDIRTKHLQEQWGKYRLVPQLELVLHIATLLYLAKLPKSRVTIAELVKGYRCDMAHAQMEPPEDMQQASGIFALRFIPSRNKAAIKLINERECKENVRQQHLNGQARARAKNAMEKVMCEWKGAVCQMAASGDSSKGAGT</sequence>
<reference evidence="2" key="2">
    <citation type="journal article" date="2022" name="Microb. Genom.">
        <title>A chromosome-scale genome assembly of the tomato pathogen Cladosporium fulvum reveals a compartmentalized genome architecture and the presence of a dispensable chromosome.</title>
        <authorList>
            <person name="Zaccaron A.Z."/>
            <person name="Chen L.H."/>
            <person name="Samaras A."/>
            <person name="Stergiopoulos I."/>
        </authorList>
    </citation>
    <scope>NUCLEOTIDE SEQUENCE</scope>
    <source>
        <strain evidence="2">Race5_Kim</strain>
    </source>
</reference>
<name>A0A9Q8UR06_PASFU</name>
<accession>A0A9Q8UR06</accession>
<organism evidence="2 3">
    <name type="scientific">Passalora fulva</name>
    <name type="common">Tomato leaf mold</name>
    <name type="synonym">Cladosporium fulvum</name>
    <dbReference type="NCBI Taxonomy" id="5499"/>
    <lineage>
        <taxon>Eukaryota</taxon>
        <taxon>Fungi</taxon>
        <taxon>Dikarya</taxon>
        <taxon>Ascomycota</taxon>
        <taxon>Pezizomycotina</taxon>
        <taxon>Dothideomycetes</taxon>
        <taxon>Dothideomycetidae</taxon>
        <taxon>Mycosphaerellales</taxon>
        <taxon>Mycosphaerellaceae</taxon>
        <taxon>Fulvia</taxon>
    </lineage>
</organism>
<keyword evidence="3" id="KW-1185">Reference proteome</keyword>
<evidence type="ECO:0000259" key="1">
    <source>
        <dbReference type="PROSITE" id="PS50280"/>
    </source>
</evidence>
<dbReference type="AlphaFoldDB" id="A0A9Q8UR06"/>
<feature type="domain" description="SET" evidence="1">
    <location>
        <begin position="3"/>
        <end position="140"/>
    </location>
</feature>
<proteinExistence type="predicted"/>
<dbReference type="GeneID" id="71987098"/>
<dbReference type="KEGG" id="ffu:CLAFUR5_07220"/>
<dbReference type="EMBL" id="CP090168">
    <property type="protein sequence ID" value="UJO19210.1"/>
    <property type="molecule type" value="Genomic_DNA"/>
</dbReference>
<evidence type="ECO:0000313" key="3">
    <source>
        <dbReference type="Proteomes" id="UP000756132"/>
    </source>
</evidence>
<dbReference type="InterPro" id="IPR053185">
    <property type="entry name" value="SET_domain_protein"/>
</dbReference>
<reference evidence="2" key="1">
    <citation type="submission" date="2021-12" db="EMBL/GenBank/DDBJ databases">
        <authorList>
            <person name="Zaccaron A."/>
            <person name="Stergiopoulos I."/>
        </authorList>
    </citation>
    <scope>NUCLEOTIDE SEQUENCE</scope>
    <source>
        <strain evidence="2">Race5_Kim</strain>
    </source>
</reference>
<dbReference type="PANTHER" id="PTHR47332">
    <property type="entry name" value="SET DOMAIN-CONTAINING PROTEIN 5"/>
    <property type="match status" value="1"/>
</dbReference>
<protein>
    <recommendedName>
        <fullName evidence="1">SET domain-containing protein</fullName>
    </recommendedName>
</protein>
<dbReference type="CDD" id="cd20071">
    <property type="entry name" value="SET_SMYD"/>
    <property type="match status" value="1"/>
</dbReference>
<dbReference type="InterPro" id="IPR046341">
    <property type="entry name" value="SET_dom_sf"/>
</dbReference>
<dbReference type="PANTHER" id="PTHR47332:SF4">
    <property type="entry name" value="SET DOMAIN-CONTAINING PROTEIN 5"/>
    <property type="match status" value="1"/>
</dbReference>